<reference evidence="2" key="1">
    <citation type="journal article" date="2019" name="Int. J. Syst. Evol. Microbiol.">
        <title>The Global Catalogue of Microorganisms (GCM) 10K type strain sequencing project: providing services to taxonomists for standard genome sequencing and annotation.</title>
        <authorList>
            <consortium name="The Broad Institute Genomics Platform"/>
            <consortium name="The Broad Institute Genome Sequencing Center for Infectious Disease"/>
            <person name="Wu L."/>
            <person name="Ma J."/>
        </authorList>
    </citation>
    <scope>NUCLEOTIDE SEQUENCE [LARGE SCALE GENOMIC DNA]</scope>
    <source>
        <strain evidence="2">CGMCC 1.15043</strain>
    </source>
</reference>
<gene>
    <name evidence="1" type="ORF">GCM10008018_36620</name>
</gene>
<protein>
    <submittedName>
        <fullName evidence="1">Uncharacterized protein</fullName>
    </submittedName>
</protein>
<evidence type="ECO:0000313" key="2">
    <source>
        <dbReference type="Proteomes" id="UP000615455"/>
    </source>
</evidence>
<keyword evidence="2" id="KW-1185">Reference proteome</keyword>
<name>A0ABQ1EV06_9BACL</name>
<comment type="caution">
    <text evidence="1">The sequence shown here is derived from an EMBL/GenBank/DDBJ whole genome shotgun (WGS) entry which is preliminary data.</text>
</comment>
<dbReference type="Proteomes" id="UP000615455">
    <property type="component" value="Unassembled WGS sequence"/>
</dbReference>
<accession>A0ABQ1EV06</accession>
<dbReference type="EMBL" id="BMHE01000018">
    <property type="protein sequence ID" value="GFZ87141.1"/>
    <property type="molecule type" value="Genomic_DNA"/>
</dbReference>
<dbReference type="RefSeq" id="WP_189013679.1">
    <property type="nucleotide sequence ID" value="NZ_BMHE01000018.1"/>
</dbReference>
<evidence type="ECO:0000313" key="1">
    <source>
        <dbReference type="EMBL" id="GFZ87141.1"/>
    </source>
</evidence>
<organism evidence="1 2">
    <name type="scientific">Paenibacillus marchantiophytorum</name>
    <dbReference type="NCBI Taxonomy" id="1619310"/>
    <lineage>
        <taxon>Bacteria</taxon>
        <taxon>Bacillati</taxon>
        <taxon>Bacillota</taxon>
        <taxon>Bacilli</taxon>
        <taxon>Bacillales</taxon>
        <taxon>Paenibacillaceae</taxon>
        <taxon>Paenibacillus</taxon>
    </lineage>
</organism>
<proteinExistence type="predicted"/>
<sequence>MKIQNEFYYKQWLLTYSTKTVVIAPTEDRWIYHGSGEVQKIFMPAIPIPIPVTLEWVDFQKINSSIYSIYKDSGKALEHIEFAPYPIQSKYYFVDIQAYPNIEAHIRRLTQTQEVIWITTYYFDGESAQSNSNLLGDSLISIGGVYLQDEEPEEALDDPFSVMKENNNVFKVVKEILQ</sequence>